<protein>
    <submittedName>
        <fullName evidence="1">Uncharacterized protein</fullName>
    </submittedName>
</protein>
<proteinExistence type="predicted"/>
<name>A0A4Y5TX06_9CAUD</name>
<evidence type="ECO:0000313" key="2">
    <source>
        <dbReference type="Proteomes" id="UP000316128"/>
    </source>
</evidence>
<gene>
    <name evidence="1" type="ORF">2L372D_018</name>
</gene>
<accession>A0A4Y5TX06</accession>
<evidence type="ECO:0000313" key="1">
    <source>
        <dbReference type="EMBL" id="QDB73932.1"/>
    </source>
</evidence>
<keyword evidence="2" id="KW-1185">Reference proteome</keyword>
<dbReference type="EMBL" id="MK804893">
    <property type="protein sequence ID" value="QDB73932.1"/>
    <property type="molecule type" value="Genomic_DNA"/>
</dbReference>
<sequence>MKNEIKAIVNAILSHNSGDHIYSDVKQLIADVADNFDNDFYVDFDGREYRIISNDDILDIMKDELASDTYVLGCGSDWFMSDVTGIPVDAIRKIQKADAYEALGIIIANNDEMLTAFANGIISHDGAGHHFSGYDFSETEAGEYTVFCVN</sequence>
<organism evidence="1 2">
    <name type="scientific">Aeromonas phage 2L372D</name>
    <dbReference type="NCBI Taxonomy" id="2588097"/>
    <lineage>
        <taxon>Viruses</taxon>
        <taxon>Duplodnaviria</taxon>
        <taxon>Heunggongvirae</taxon>
        <taxon>Uroviricota</taxon>
        <taxon>Caudoviricetes</taxon>
        <taxon>Plateaulakevirus</taxon>
        <taxon>Plateaulakevirus pv2L372D</taxon>
    </lineage>
</organism>
<dbReference type="Proteomes" id="UP000316128">
    <property type="component" value="Segment"/>
</dbReference>
<reference evidence="1 2" key="1">
    <citation type="submission" date="2019-04" db="EMBL/GenBank/DDBJ databases">
        <title>Nine Novel Phages from a Plateau Lake in Southwest China Provide Insights into Aeromonas Phage Diversity.</title>
        <authorList>
            <person name="Xiao W."/>
            <person name="Bai M."/>
            <person name="Wang Y."/>
            <person name="Cui X."/>
        </authorList>
    </citation>
    <scope>NUCLEOTIDE SEQUENCE [LARGE SCALE GENOMIC DNA]</scope>
</reference>